<dbReference type="AlphaFoldDB" id="A0A2T7DUW5"/>
<sequence>MVVINDGSMKDRVVRWCTSDIFGCCSCMLFETVGIPYRHIILAARGEKLEELPLAYILKRFEIRCKRERVYDEEGNLLDEKPIDANEVESWKKISTVRNKVEDLIQQAKGSKEGMDFLVSSVMNIEASLAHILPTTVQTRRDEYEGFIGCQIPDQINIHPPTDVLSKGRSKRIKKSKELPKSRKRKNANQEAPSQ</sequence>
<dbReference type="PANTHER" id="PTHR47718">
    <property type="entry name" value="OS01G0519700 PROTEIN"/>
    <property type="match status" value="1"/>
</dbReference>
<evidence type="ECO:0000313" key="3">
    <source>
        <dbReference type="EMBL" id="PUZ59377.1"/>
    </source>
</evidence>
<keyword evidence="4" id="KW-1185">Reference proteome</keyword>
<dbReference type="OrthoDB" id="693193at2759"/>
<dbReference type="GO" id="GO:0008270">
    <property type="term" value="F:zinc ion binding"/>
    <property type="evidence" value="ECO:0007669"/>
    <property type="project" value="InterPro"/>
</dbReference>
<dbReference type="InterPro" id="IPR006564">
    <property type="entry name" value="Znf_PMZ"/>
</dbReference>
<dbReference type="Proteomes" id="UP000244336">
    <property type="component" value="Chromosome 4"/>
</dbReference>
<evidence type="ECO:0000259" key="2">
    <source>
        <dbReference type="SMART" id="SM00575"/>
    </source>
</evidence>
<evidence type="ECO:0000256" key="1">
    <source>
        <dbReference type="SAM" id="MobiDB-lite"/>
    </source>
</evidence>
<reference evidence="3 4" key="1">
    <citation type="submission" date="2018-04" db="EMBL/GenBank/DDBJ databases">
        <title>WGS assembly of Panicum hallii var. hallii HAL2.</title>
        <authorList>
            <person name="Lovell J."/>
            <person name="Jenkins J."/>
            <person name="Lowry D."/>
            <person name="Mamidi S."/>
            <person name="Sreedasyam A."/>
            <person name="Weng X."/>
            <person name="Barry K."/>
            <person name="Bonette J."/>
            <person name="Campitelli B."/>
            <person name="Daum C."/>
            <person name="Gordon S."/>
            <person name="Gould B."/>
            <person name="Lipzen A."/>
            <person name="MacQueen A."/>
            <person name="Palacio-Mejia J."/>
            <person name="Plott C."/>
            <person name="Shakirov E."/>
            <person name="Shu S."/>
            <person name="Yoshinaga Y."/>
            <person name="Zane M."/>
            <person name="Rokhsar D."/>
            <person name="Grimwood J."/>
            <person name="Schmutz J."/>
            <person name="Juenger T."/>
        </authorList>
    </citation>
    <scope>NUCLEOTIDE SEQUENCE [LARGE SCALE GENOMIC DNA]</scope>
    <source>
        <strain evidence="4">cv. HAL2</strain>
    </source>
</reference>
<feature type="region of interest" description="Disordered" evidence="1">
    <location>
        <begin position="158"/>
        <end position="195"/>
    </location>
</feature>
<dbReference type="SMART" id="SM00575">
    <property type="entry name" value="ZnF_PMZ"/>
    <property type="match status" value="1"/>
</dbReference>
<evidence type="ECO:0000313" key="4">
    <source>
        <dbReference type="Proteomes" id="UP000244336"/>
    </source>
</evidence>
<proteinExistence type="predicted"/>
<feature type="domain" description="Zinc finger PMZ-type" evidence="2">
    <location>
        <begin position="23"/>
        <end position="50"/>
    </location>
</feature>
<dbReference type="EMBL" id="CM009752">
    <property type="protein sequence ID" value="PUZ59377.1"/>
    <property type="molecule type" value="Genomic_DNA"/>
</dbReference>
<protein>
    <recommendedName>
        <fullName evidence="2">Zinc finger PMZ-type domain-containing protein</fullName>
    </recommendedName>
</protein>
<accession>A0A2T7DUW5</accession>
<dbReference type="Gramene" id="PUZ59377">
    <property type="protein sequence ID" value="PUZ59377"/>
    <property type="gene ID" value="GQ55_4G036200"/>
</dbReference>
<gene>
    <name evidence="3" type="ORF">GQ55_4G036200</name>
</gene>
<name>A0A2T7DUW5_9POAL</name>
<organism evidence="3 4">
    <name type="scientific">Panicum hallii var. hallii</name>
    <dbReference type="NCBI Taxonomy" id="1504633"/>
    <lineage>
        <taxon>Eukaryota</taxon>
        <taxon>Viridiplantae</taxon>
        <taxon>Streptophyta</taxon>
        <taxon>Embryophyta</taxon>
        <taxon>Tracheophyta</taxon>
        <taxon>Spermatophyta</taxon>
        <taxon>Magnoliopsida</taxon>
        <taxon>Liliopsida</taxon>
        <taxon>Poales</taxon>
        <taxon>Poaceae</taxon>
        <taxon>PACMAD clade</taxon>
        <taxon>Panicoideae</taxon>
        <taxon>Panicodae</taxon>
        <taxon>Paniceae</taxon>
        <taxon>Panicinae</taxon>
        <taxon>Panicum</taxon>
        <taxon>Panicum sect. Panicum</taxon>
    </lineage>
</organism>